<dbReference type="Pfam" id="PF00300">
    <property type="entry name" value="His_Phos_1"/>
    <property type="match status" value="1"/>
</dbReference>
<dbReference type="SUPFAM" id="SSF53254">
    <property type="entry name" value="Phosphoglycerate mutase-like"/>
    <property type="match status" value="1"/>
</dbReference>
<evidence type="ECO:0000313" key="2">
    <source>
        <dbReference type="EMBL" id="RKT45944.1"/>
    </source>
</evidence>
<dbReference type="OrthoDB" id="8685508at2"/>
<protein>
    <submittedName>
        <fullName evidence="2">Phosphohistidine phosphatase SixA</fullName>
    </submittedName>
</protein>
<name>A0A495V9H4_9GAMM</name>
<comment type="caution">
    <text evidence="2">The sequence shown here is derived from an EMBL/GenBank/DDBJ whole genome shotgun (WGS) entry which is preliminary data.</text>
</comment>
<feature type="chain" id="PRO_5019721655" evidence="1">
    <location>
        <begin position="35"/>
        <end position="208"/>
    </location>
</feature>
<dbReference type="AlphaFoldDB" id="A0A495V9H4"/>
<keyword evidence="3" id="KW-1185">Reference proteome</keyword>
<dbReference type="CDD" id="cd07040">
    <property type="entry name" value="HP"/>
    <property type="match status" value="1"/>
</dbReference>
<keyword evidence="1" id="KW-0732">Signal</keyword>
<sequence length="208" mass="22494">MRPTPPVKSWLVGCRNLCLRCAVIWAILATATTAAQDVENADLAARMQNGGAVLLLRHAYAPGTGDPEGFRLDDCATQRNLNDAGREQARSIGAWLRARGVEHARFYSSEWCRCLETAELLGLGPVTPLPALNSFYERRGDRGPNLAALEAFLKGQPPNGEPIVLVTHQVTVTALTGIYPASGEAVLMRLSDQDRGTLEPVGRMDFGP</sequence>
<evidence type="ECO:0000313" key="3">
    <source>
        <dbReference type="Proteomes" id="UP000274556"/>
    </source>
</evidence>
<dbReference type="Gene3D" id="3.40.50.1240">
    <property type="entry name" value="Phosphoglycerate mutase-like"/>
    <property type="match status" value="1"/>
</dbReference>
<evidence type="ECO:0000256" key="1">
    <source>
        <dbReference type="SAM" id="SignalP"/>
    </source>
</evidence>
<feature type="signal peptide" evidence="1">
    <location>
        <begin position="1"/>
        <end position="34"/>
    </location>
</feature>
<proteinExistence type="predicted"/>
<accession>A0A495V9H4</accession>
<dbReference type="InterPro" id="IPR013078">
    <property type="entry name" value="His_Pase_superF_clade-1"/>
</dbReference>
<gene>
    <name evidence="2" type="ORF">BDD21_3434</name>
</gene>
<reference evidence="2 3" key="1">
    <citation type="submission" date="2018-10" db="EMBL/GenBank/DDBJ databases">
        <title>Genomic Encyclopedia of Archaeal and Bacterial Type Strains, Phase II (KMG-II): from individual species to whole genera.</title>
        <authorList>
            <person name="Goeker M."/>
        </authorList>
    </citation>
    <scope>NUCLEOTIDE SEQUENCE [LARGE SCALE GENOMIC DNA]</scope>
    <source>
        <strain evidence="2 3">DSM 235</strain>
    </source>
</reference>
<dbReference type="Proteomes" id="UP000274556">
    <property type="component" value="Unassembled WGS sequence"/>
</dbReference>
<dbReference type="EMBL" id="RBXL01000001">
    <property type="protein sequence ID" value="RKT45944.1"/>
    <property type="molecule type" value="Genomic_DNA"/>
</dbReference>
<dbReference type="RefSeq" id="WP_120798130.1">
    <property type="nucleotide sequence ID" value="NZ_RBXL01000001.1"/>
</dbReference>
<dbReference type="InterPro" id="IPR029033">
    <property type="entry name" value="His_PPase_superfam"/>
</dbReference>
<organism evidence="2 3">
    <name type="scientific">Thiocapsa rosea</name>
    <dbReference type="NCBI Taxonomy" id="69360"/>
    <lineage>
        <taxon>Bacteria</taxon>
        <taxon>Pseudomonadati</taxon>
        <taxon>Pseudomonadota</taxon>
        <taxon>Gammaproteobacteria</taxon>
        <taxon>Chromatiales</taxon>
        <taxon>Chromatiaceae</taxon>
        <taxon>Thiocapsa</taxon>
    </lineage>
</organism>